<dbReference type="Proteomes" id="UP001150538">
    <property type="component" value="Unassembled WGS sequence"/>
</dbReference>
<accession>A0A9W8DRA4</accession>
<keyword evidence="2" id="KW-1185">Reference proteome</keyword>
<dbReference type="AlphaFoldDB" id="A0A9W8DRA4"/>
<dbReference type="EMBL" id="JANBPU010000197">
    <property type="protein sequence ID" value="KAJ1914453.1"/>
    <property type="molecule type" value="Genomic_DNA"/>
</dbReference>
<organism evidence="1 2">
    <name type="scientific">Mycoemilia scoparia</name>
    <dbReference type="NCBI Taxonomy" id="417184"/>
    <lineage>
        <taxon>Eukaryota</taxon>
        <taxon>Fungi</taxon>
        <taxon>Fungi incertae sedis</taxon>
        <taxon>Zoopagomycota</taxon>
        <taxon>Kickxellomycotina</taxon>
        <taxon>Kickxellomycetes</taxon>
        <taxon>Kickxellales</taxon>
        <taxon>Kickxellaceae</taxon>
        <taxon>Mycoemilia</taxon>
    </lineage>
</organism>
<name>A0A9W8DRA4_9FUNG</name>
<gene>
    <name evidence="1" type="ORF">H4219_004780</name>
</gene>
<reference evidence="1" key="1">
    <citation type="submission" date="2022-07" db="EMBL/GenBank/DDBJ databases">
        <title>Phylogenomic reconstructions and comparative analyses of Kickxellomycotina fungi.</title>
        <authorList>
            <person name="Reynolds N.K."/>
            <person name="Stajich J.E."/>
            <person name="Barry K."/>
            <person name="Grigoriev I.V."/>
            <person name="Crous P."/>
            <person name="Smith M.E."/>
        </authorList>
    </citation>
    <scope>NUCLEOTIDE SEQUENCE</scope>
    <source>
        <strain evidence="1">NBRC 100468</strain>
    </source>
</reference>
<evidence type="ECO:0000313" key="1">
    <source>
        <dbReference type="EMBL" id="KAJ1914453.1"/>
    </source>
</evidence>
<sequence>MASQKCVQYKQHLNHTASLRQLMGLITKCIGRFQQLGEELVLQSPAAKEAREILLEVIMGLGAEASVIKEETFTDICK</sequence>
<proteinExistence type="predicted"/>
<comment type="caution">
    <text evidence="1">The sequence shown here is derived from an EMBL/GenBank/DDBJ whole genome shotgun (WGS) entry which is preliminary data.</text>
</comment>
<protein>
    <submittedName>
        <fullName evidence="1">Uncharacterized protein</fullName>
    </submittedName>
</protein>
<evidence type="ECO:0000313" key="2">
    <source>
        <dbReference type="Proteomes" id="UP001150538"/>
    </source>
</evidence>